<dbReference type="InterPro" id="IPR051012">
    <property type="entry name" value="CellSynth/LPSAsmb/PSIAsmb"/>
</dbReference>
<dbReference type="PROSITE" id="PS50005">
    <property type="entry name" value="TPR"/>
    <property type="match status" value="1"/>
</dbReference>
<keyword evidence="4" id="KW-0812">Transmembrane</keyword>
<dbReference type="eggNOG" id="COG0457">
    <property type="taxonomic scope" value="Bacteria"/>
</dbReference>
<keyword evidence="4" id="KW-0472">Membrane</keyword>
<dbReference type="SMART" id="SM00028">
    <property type="entry name" value="TPR"/>
    <property type="match status" value="4"/>
</dbReference>
<dbReference type="Pfam" id="PF14559">
    <property type="entry name" value="TPR_19"/>
    <property type="match status" value="1"/>
</dbReference>
<dbReference type="KEGG" id="spc:Sputcn32_0562"/>
<dbReference type="PANTHER" id="PTHR45586">
    <property type="entry name" value="TPR REPEAT-CONTAINING PROTEIN PA4667"/>
    <property type="match status" value="1"/>
</dbReference>
<feature type="repeat" description="TPR" evidence="3">
    <location>
        <begin position="209"/>
        <end position="242"/>
    </location>
</feature>
<dbReference type="Gene3D" id="1.25.40.10">
    <property type="entry name" value="Tetratricopeptide repeat domain"/>
    <property type="match status" value="2"/>
</dbReference>
<feature type="transmembrane region" description="Helical" evidence="4">
    <location>
        <begin position="37"/>
        <end position="58"/>
    </location>
</feature>
<reference evidence="5" key="1">
    <citation type="submission" date="2007-04" db="EMBL/GenBank/DDBJ databases">
        <title>Complete sequence of Shewanella putrefaciens CN-32.</title>
        <authorList>
            <consortium name="US DOE Joint Genome Institute"/>
            <person name="Copeland A."/>
            <person name="Lucas S."/>
            <person name="Lapidus A."/>
            <person name="Barry K."/>
            <person name="Detter J.C."/>
            <person name="Glavina del Rio T."/>
            <person name="Hammon N."/>
            <person name="Israni S."/>
            <person name="Dalin E."/>
            <person name="Tice H."/>
            <person name="Pitluck S."/>
            <person name="Chain P."/>
            <person name="Malfatti S."/>
            <person name="Shin M."/>
            <person name="Vergez L."/>
            <person name="Schmutz J."/>
            <person name="Larimer F."/>
            <person name="Land M."/>
            <person name="Hauser L."/>
            <person name="Kyrpides N."/>
            <person name="Mikhailova N."/>
            <person name="Romine M.F."/>
            <person name="Fredrickson J."/>
            <person name="Tiedje J."/>
            <person name="Richardson P."/>
        </authorList>
    </citation>
    <scope>NUCLEOTIDE SEQUENCE [LARGE SCALE GENOMIC DNA]</scope>
    <source>
        <strain evidence="5">CN-32</strain>
    </source>
</reference>
<keyword evidence="1" id="KW-0677">Repeat</keyword>
<dbReference type="PANTHER" id="PTHR45586:SF1">
    <property type="entry name" value="LIPOPOLYSACCHARIDE ASSEMBLY PROTEIN B"/>
    <property type="match status" value="1"/>
</dbReference>
<sequence>MSVINKMLKDLDQRQQGHQLSNIAQHQVQYLGRKHSVNIWVSISLMSLLIGGVGVYGYQLISQMPVEPAPKFAAASETEVAIIPTVPEINAEAETITSEAVNVTEPLALSKKTVVKASNGLVNTEMPLDEGSHPVAKQNAQIEATVTANAQSEPQTIVTEEDEIVEAIQASAPEREFVKSSVDTPTIEPVKPAGKMAVTEVKLTPSQLAQKQLTLATDAEKQGKLDKALEYYEKALGFDPSLHNVRQQLAALHYGQGRLNNAEQVLQQAVLLYPQEFEFYLLLARVQQELGEVDLALASLAQIPDSHVLARQKWLAQTDLAQKQGQFTLAEQAYRQLLQQEPQQGKWWMGLGYALDSQQQFAKASQAYRTALSHSGLSAQATTFIEQRLSQLGDSQ</sequence>
<protein>
    <submittedName>
        <fullName evidence="5">Tetratricopeptide TPR_2 repeat protein</fullName>
    </submittedName>
</protein>
<keyword evidence="2 3" id="KW-0802">TPR repeat</keyword>
<dbReference type="InterPro" id="IPR011990">
    <property type="entry name" value="TPR-like_helical_dom_sf"/>
</dbReference>
<dbReference type="SUPFAM" id="SSF48452">
    <property type="entry name" value="TPR-like"/>
    <property type="match status" value="1"/>
</dbReference>
<dbReference type="Pfam" id="PF13432">
    <property type="entry name" value="TPR_16"/>
    <property type="match status" value="1"/>
</dbReference>
<dbReference type="EMBL" id="CP000681">
    <property type="protein sequence ID" value="ABP74294.1"/>
    <property type="molecule type" value="Genomic_DNA"/>
</dbReference>
<dbReference type="STRING" id="319224.Sputcn32_0562"/>
<gene>
    <name evidence="5" type="ordered locus">Sputcn32_0562</name>
</gene>
<proteinExistence type="predicted"/>
<evidence type="ECO:0000256" key="3">
    <source>
        <dbReference type="PROSITE-ProRule" id="PRU00339"/>
    </source>
</evidence>
<name>A4Y2W1_SHEPC</name>
<organism evidence="5">
    <name type="scientific">Shewanella putrefaciens (strain CN-32 / ATCC BAA-453)</name>
    <dbReference type="NCBI Taxonomy" id="319224"/>
    <lineage>
        <taxon>Bacteria</taxon>
        <taxon>Pseudomonadati</taxon>
        <taxon>Pseudomonadota</taxon>
        <taxon>Gammaproteobacteria</taxon>
        <taxon>Alteromonadales</taxon>
        <taxon>Shewanellaceae</taxon>
        <taxon>Shewanella</taxon>
    </lineage>
</organism>
<evidence type="ECO:0000256" key="2">
    <source>
        <dbReference type="ARBA" id="ARBA00022803"/>
    </source>
</evidence>
<evidence type="ECO:0000256" key="1">
    <source>
        <dbReference type="ARBA" id="ARBA00022737"/>
    </source>
</evidence>
<evidence type="ECO:0000256" key="4">
    <source>
        <dbReference type="SAM" id="Phobius"/>
    </source>
</evidence>
<dbReference type="AlphaFoldDB" id="A4Y2W1"/>
<dbReference type="InterPro" id="IPR019734">
    <property type="entry name" value="TPR_rpt"/>
</dbReference>
<dbReference type="HOGENOM" id="CLU_053124_0_0_6"/>
<keyword evidence="4" id="KW-1133">Transmembrane helix</keyword>
<accession>A4Y2W1</accession>
<evidence type="ECO:0000313" key="5">
    <source>
        <dbReference type="EMBL" id="ABP74294.1"/>
    </source>
</evidence>